<evidence type="ECO:0000256" key="2">
    <source>
        <dbReference type="ARBA" id="ARBA00022490"/>
    </source>
</evidence>
<dbReference type="InterPro" id="IPR025792">
    <property type="entry name" value="tRNA_Gua_MeTrfase_euk"/>
</dbReference>
<comment type="catalytic activity">
    <reaction evidence="9 10">
        <text>guanosine(37) in tRNA + S-adenosyl-L-methionine = N(1)-methylguanosine(37) in tRNA + S-adenosyl-L-homocysteine + H(+)</text>
        <dbReference type="Rhea" id="RHEA:36899"/>
        <dbReference type="Rhea" id="RHEA-COMP:10145"/>
        <dbReference type="Rhea" id="RHEA-COMP:10147"/>
        <dbReference type="ChEBI" id="CHEBI:15378"/>
        <dbReference type="ChEBI" id="CHEBI:57856"/>
        <dbReference type="ChEBI" id="CHEBI:59789"/>
        <dbReference type="ChEBI" id="CHEBI:73542"/>
        <dbReference type="ChEBI" id="CHEBI:74269"/>
        <dbReference type="EC" id="2.1.1.228"/>
    </reaction>
</comment>
<comment type="similarity">
    <text evidence="1">Belongs to the class I-like SAM-binding methyltransferase superfamily. TRM5/TYW2 family.</text>
</comment>
<keyword evidence="2 10" id="KW-0963">Cytoplasm</keyword>
<comment type="function">
    <text evidence="10">Specifically methylates the N1 position of guanosine-37 in various cytoplasmic and mitochondrial tRNAs. Methylation is not dependent on the nature of the nucleoside 5' of the target nucleoside. This is the first step in the biosynthesis of wybutosine (yW), a modified base adjacent to the anticodon of tRNAs and required for accurate decoding.</text>
</comment>
<dbReference type="GO" id="GO:0052906">
    <property type="term" value="F:tRNA (guanine(37)-N1)-methyltransferase activity"/>
    <property type="evidence" value="ECO:0007669"/>
    <property type="project" value="UniProtKB-UniRule"/>
</dbReference>
<reference evidence="14" key="1">
    <citation type="submission" date="2014-11" db="EMBL/GenBank/DDBJ databases">
        <authorList>
            <person name="Otto D Thomas"/>
            <person name="Naeem Raeece"/>
        </authorList>
    </citation>
    <scope>NUCLEOTIDE SEQUENCE</scope>
</reference>
<evidence type="ECO:0000256" key="11">
    <source>
        <dbReference type="SAM" id="MobiDB-lite"/>
    </source>
</evidence>
<dbReference type="InterPro" id="IPR056743">
    <property type="entry name" value="TRM5-TYW2-like_MTfase"/>
</dbReference>
<comment type="similarity">
    <text evidence="10">Belongs to the TRM5 / TYW2 family.</text>
</comment>
<dbReference type="PROSITE" id="PS51684">
    <property type="entry name" value="SAM_MT_TRM5_TYW2"/>
    <property type="match status" value="1"/>
</dbReference>
<dbReference type="FunFam" id="3.30.300.110:FF:000001">
    <property type="entry name" value="tRNA (guanine(37)-N1)-methyltransferase"/>
    <property type="match status" value="1"/>
</dbReference>
<feature type="compositionally biased region" description="Basic and acidic residues" evidence="11">
    <location>
        <begin position="124"/>
        <end position="134"/>
    </location>
</feature>
<gene>
    <name evidence="14" type="ORF">Cvel_25233</name>
</gene>
<evidence type="ECO:0000256" key="9">
    <source>
        <dbReference type="ARBA" id="ARBA00047783"/>
    </source>
</evidence>
<evidence type="ECO:0000256" key="6">
    <source>
        <dbReference type="ARBA" id="ARBA00022694"/>
    </source>
</evidence>
<feature type="binding site" evidence="10">
    <location>
        <begin position="331"/>
        <end position="332"/>
    </location>
    <ligand>
        <name>S-adenosyl-L-methionine</name>
        <dbReference type="ChEBI" id="CHEBI:59789"/>
    </ligand>
</feature>
<dbReference type="Gene3D" id="3.30.300.110">
    <property type="entry name" value="Met-10+ protein-like domains"/>
    <property type="match status" value="1"/>
</dbReference>
<keyword evidence="12" id="KW-0472">Membrane</keyword>
<dbReference type="VEuPathDB" id="CryptoDB:Cvel_25233"/>
<evidence type="ECO:0000256" key="7">
    <source>
        <dbReference type="ARBA" id="ARBA00023128"/>
    </source>
</evidence>
<feature type="domain" description="SAM-dependent methyltransferase TRM5/TYW2-type" evidence="13">
    <location>
        <begin position="173"/>
        <end position="498"/>
    </location>
</feature>
<comment type="subunit">
    <text evidence="10">Monomer.</text>
</comment>
<feature type="binding site" evidence="10">
    <location>
        <position position="400"/>
    </location>
    <ligand>
        <name>S-adenosyl-L-methionine</name>
        <dbReference type="ChEBI" id="CHEBI:59789"/>
    </ligand>
</feature>
<evidence type="ECO:0000259" key="13">
    <source>
        <dbReference type="PROSITE" id="PS51684"/>
    </source>
</evidence>
<dbReference type="CDD" id="cd02440">
    <property type="entry name" value="AdoMet_MTases"/>
    <property type="match status" value="1"/>
</dbReference>
<evidence type="ECO:0000256" key="12">
    <source>
        <dbReference type="SAM" id="Phobius"/>
    </source>
</evidence>
<sequence length="657" mass="72409">MDPSPASETAVLDRSAFSETIELPALRLEKAKCDPTVKNPLLKDFVFRRPKIKPILHDPTDPQKFRLLLLKEEAGKDLSGLPDDSKSFAESAAESLTSVPLTFTYDEMSAEEVLRKLLFEGVGRRQERDGKEEGETAEEVEGGRRSTKTEEKENAGDDENETGGEPGEIPQSFETVGHIAHLNLRKEHLPFKFQIGQVVLDKNAHIRTVVNKRSNLKNEFRTMDLELLAGVADFSAETKENGLTFAIQYDKVYWNSRLQAERSRLSDTIATGFLPTDSSESGESGKSGSETRALLEAACKGKVPVVCDLFAGAGAFAIYLAKRGIEVFANDLNPVGTEGITENAMKNKVSSLVHPLNMDARAAARHFSEALGLLGGQEGGCEGEEKQSEKKERVVHFIMNLPELSVDFLDAFRGLYNFAGIPASAPGPPCIVHCYFFSRSDPAEEEAKGGVRKMSIWQATCSDHILLGCFFGPFRKFPRERRTMILVYTLFLSVMSAAFAAAITSSSEGWSGFLKAFFLALWFSTLLNIIGGKSTIEGILRDKCCKCCFPGGSPASCVYVAYGWMGLVMFTAVYLFLKYVPFSSWLYYLLVTLASQVFNLLVYETARIAIGYYCCPCMLPALEDDAEDIIHQQQPGVGGGVEMGQKRRDEEEGLISS</sequence>
<feature type="transmembrane region" description="Helical" evidence="12">
    <location>
        <begin position="557"/>
        <end position="579"/>
    </location>
</feature>
<dbReference type="GO" id="GO:0005759">
    <property type="term" value="C:mitochondrial matrix"/>
    <property type="evidence" value="ECO:0007669"/>
    <property type="project" value="UniProtKB-SubCell"/>
</dbReference>
<accession>A0A0G4H8R3</accession>
<dbReference type="Pfam" id="PF25133">
    <property type="entry name" value="TYW2_N_2"/>
    <property type="match status" value="1"/>
</dbReference>
<evidence type="ECO:0000256" key="3">
    <source>
        <dbReference type="ARBA" id="ARBA00022603"/>
    </source>
</evidence>
<dbReference type="Pfam" id="PF02475">
    <property type="entry name" value="TRM5-TYW2_MTfase"/>
    <property type="match status" value="1"/>
</dbReference>
<keyword evidence="7 10" id="KW-0496">Mitochondrion</keyword>
<comment type="subcellular location">
    <subcellularLocation>
        <location evidence="10">Mitochondrion matrix</location>
    </subcellularLocation>
    <subcellularLocation>
        <location evidence="10">Nucleus</location>
    </subcellularLocation>
    <subcellularLocation>
        <location evidence="10">Cytoplasm</location>
    </subcellularLocation>
    <text evidence="10">Predominantly in the mitochondria and in the nucleus.</text>
</comment>
<dbReference type="GO" id="GO:0002939">
    <property type="term" value="P:tRNA N1-guanine methylation"/>
    <property type="evidence" value="ECO:0007669"/>
    <property type="project" value="TreeGrafter"/>
</dbReference>
<keyword evidence="3 10" id="KW-0489">Methyltransferase</keyword>
<dbReference type="InterPro" id="IPR029063">
    <property type="entry name" value="SAM-dependent_MTases_sf"/>
</dbReference>
<feature type="binding site" evidence="10">
    <location>
        <begin position="359"/>
        <end position="360"/>
    </location>
    <ligand>
        <name>S-adenosyl-L-methionine</name>
        <dbReference type="ChEBI" id="CHEBI:59789"/>
    </ligand>
</feature>
<keyword evidence="12" id="KW-0812">Transmembrane</keyword>
<name>A0A0G4H8R3_9ALVE</name>
<feature type="region of interest" description="Disordered" evidence="11">
    <location>
        <begin position="124"/>
        <end position="171"/>
    </location>
</feature>
<keyword evidence="12" id="KW-1133">Transmembrane helix</keyword>
<proteinExistence type="inferred from homology"/>
<dbReference type="EC" id="2.1.1.228" evidence="10"/>
<evidence type="ECO:0000313" key="14">
    <source>
        <dbReference type="EMBL" id="CEM40337.1"/>
    </source>
</evidence>
<evidence type="ECO:0000256" key="1">
    <source>
        <dbReference type="ARBA" id="ARBA00009775"/>
    </source>
</evidence>
<organism evidence="14">
    <name type="scientific">Chromera velia CCMP2878</name>
    <dbReference type="NCBI Taxonomy" id="1169474"/>
    <lineage>
        <taxon>Eukaryota</taxon>
        <taxon>Sar</taxon>
        <taxon>Alveolata</taxon>
        <taxon>Colpodellida</taxon>
        <taxon>Chromeraceae</taxon>
        <taxon>Chromera</taxon>
    </lineage>
</organism>
<evidence type="ECO:0000256" key="10">
    <source>
        <dbReference type="HAMAP-Rule" id="MF_03152"/>
    </source>
</evidence>
<feature type="compositionally biased region" description="Basic and acidic residues" evidence="11">
    <location>
        <begin position="141"/>
        <end position="155"/>
    </location>
</feature>
<feature type="binding site" evidence="10">
    <location>
        <position position="262"/>
    </location>
    <ligand>
        <name>S-adenosyl-L-methionine</name>
        <dbReference type="ChEBI" id="CHEBI:59789"/>
    </ligand>
</feature>
<dbReference type="InterPro" id="IPR030382">
    <property type="entry name" value="MeTrfase_TRM5/TYW2"/>
</dbReference>
<dbReference type="InterPro" id="IPR056744">
    <property type="entry name" value="TRM5/TYW2-like_N"/>
</dbReference>
<keyword evidence="5 10" id="KW-0949">S-adenosyl-L-methionine</keyword>
<keyword evidence="6 10" id="KW-0819">tRNA processing</keyword>
<keyword evidence="8 10" id="KW-0539">Nucleus</keyword>
<dbReference type="GO" id="GO:0070901">
    <property type="term" value="P:mitochondrial tRNA methylation"/>
    <property type="evidence" value="ECO:0007669"/>
    <property type="project" value="UniProtKB-ARBA"/>
</dbReference>
<keyword evidence="4 10" id="KW-0808">Transferase</keyword>
<dbReference type="PhylomeDB" id="A0A0G4H8R3"/>
<dbReference type="AlphaFoldDB" id="A0A0G4H8R3"/>
<dbReference type="GO" id="GO:0005634">
    <property type="term" value="C:nucleus"/>
    <property type="evidence" value="ECO:0007669"/>
    <property type="project" value="UniProtKB-SubCell"/>
</dbReference>
<feature type="transmembrane region" description="Helical" evidence="12">
    <location>
        <begin position="485"/>
        <end position="504"/>
    </location>
</feature>
<dbReference type="SUPFAM" id="SSF53335">
    <property type="entry name" value="S-adenosyl-L-methionine-dependent methyltransferases"/>
    <property type="match status" value="1"/>
</dbReference>
<dbReference type="HAMAP" id="MF_03152">
    <property type="entry name" value="TRM5"/>
    <property type="match status" value="1"/>
</dbReference>
<protein>
    <recommendedName>
        <fullName evidence="10">tRNA (guanine(37)-N1)-methyltransferase</fullName>
        <ecNumber evidence="10">2.1.1.228</ecNumber>
    </recommendedName>
    <alternativeName>
        <fullName evidence="10">M1G-methyltransferase</fullName>
    </alternativeName>
    <alternativeName>
        <fullName evidence="10">tRNA [GM37] methyltransferase</fullName>
    </alternativeName>
    <alternativeName>
        <fullName evidence="10">tRNA methyltransferase 5 homolog</fullName>
    </alternativeName>
</protein>
<evidence type="ECO:0000256" key="4">
    <source>
        <dbReference type="ARBA" id="ARBA00022679"/>
    </source>
</evidence>
<evidence type="ECO:0000256" key="5">
    <source>
        <dbReference type="ARBA" id="ARBA00022691"/>
    </source>
</evidence>
<dbReference type="Gene3D" id="3.40.50.150">
    <property type="entry name" value="Vaccinia Virus protein VP39"/>
    <property type="match status" value="1"/>
</dbReference>
<dbReference type="PANTHER" id="PTHR23245:SF36">
    <property type="entry name" value="TRNA (GUANINE(37)-N1)-METHYLTRANSFERASE"/>
    <property type="match status" value="1"/>
</dbReference>
<evidence type="ECO:0000256" key="8">
    <source>
        <dbReference type="ARBA" id="ARBA00023242"/>
    </source>
</evidence>
<feature type="transmembrane region" description="Helical" evidence="12">
    <location>
        <begin position="585"/>
        <end position="603"/>
    </location>
</feature>
<feature type="region of interest" description="Disordered" evidence="11">
    <location>
        <begin position="634"/>
        <end position="657"/>
    </location>
</feature>
<dbReference type="PANTHER" id="PTHR23245">
    <property type="entry name" value="TRNA METHYLTRANSFERASE"/>
    <property type="match status" value="1"/>
</dbReference>
<feature type="transmembrane region" description="Helical" evidence="12">
    <location>
        <begin position="516"/>
        <end position="536"/>
    </location>
</feature>
<dbReference type="EMBL" id="CDMZ01002018">
    <property type="protein sequence ID" value="CEM40337.1"/>
    <property type="molecule type" value="Genomic_DNA"/>
</dbReference>